<dbReference type="OrthoDB" id="10262929at2759"/>
<keyword evidence="1 2" id="KW-0175">Coiled coil</keyword>
<sequence>MEDSSTDTEKEEEEEEGEGSEPDIGYAVVPTINIQDERFVDLSATPAFLCLNELHALGKIPGTRMAELKAKYTLLHDAVISTQESEIELLQNAKRFAEQIQQQQFHLQRAEGFPESLSTEVSKMREQLLKYQNEYNAVKEREFHNQYRLNSLMEEKNLILKEFEKIPKPGEIEKRMKILKESTEELRKEIIQKKLEIKNLREDLASKQKQLVKERKELEEVLEHQVVLKDEVVQHQTIPIQIGKEIEKIMRKKVEMERKKIVLEYEVKELNNSLKKVESKVSALVEEKEDVMKEVESKRALLEVREREYNQLVKLLELTRENEASSLTERGILDLSLRNSLIDKQNYHDELSHKQREKERDFRNLKKMELLLKVSCEALTQTQALHQRLLLEMEVIPKDNSVLSERRRELYKEVEVAKRNLTQQKVLSEAESKLVEQQLAEESSLVQDQETFRNLVVNLVRVIKVKTDEKEQKSKDFLRAKQKYENLVKEIKTKDLEIRVHKKKRHEIHRRLKEFAKLYDTIRNERNKFVNLLHKAHQKVNEIREKHKTSLNELEILRSSAVTQERKIQNSLWKQANNITIRESMRSDVCKIVTKVQQMKEKKETQLNNLDSLAHTITMIEEEMVQLRKKYEKAVQRRNESGVQLIEREEEVAIFYEKIDIQEKLKLNGEMEIHILEEKIRFMKLKVAEKQRQIHVSQKLLPKKRALDEGLAVLQIQFSQCTDRIKDLEKKFINPEGKNRTRLLPGKDLTQEEMIKKLDKLELQLAKKETQLLEKDFIYEQVCRLTDRLYSKTEACKMDTLHLAKKMNGYQRRIKDATEKMMAVIAELSMTQALTIELQKEVREKEEFIFSCTSRIEKGLPLHKEIEMQWLKVLRDEKMYTLAVAERSQELLETENRQLPSGIYTTAEQRPNAYIPEADATLPLPKPYGALAPFKPSKPGANMRHMRKPVIKPIEI</sequence>
<dbReference type="PANTHER" id="PTHR32083">
    <property type="entry name" value="CILIA AND FLAGELLA-ASSOCIATED PROTEIN 58-RELATED"/>
    <property type="match status" value="1"/>
</dbReference>
<name>A0A6P3FGL8_OCTDE</name>
<feature type="compositionally biased region" description="Acidic residues" evidence="3">
    <location>
        <begin position="1"/>
        <end position="21"/>
    </location>
</feature>
<dbReference type="GO" id="GO:0005856">
    <property type="term" value="C:cytoskeleton"/>
    <property type="evidence" value="ECO:0007669"/>
    <property type="project" value="TreeGrafter"/>
</dbReference>
<evidence type="ECO:0000313" key="6">
    <source>
        <dbReference type="RefSeq" id="XP_023580090.1"/>
    </source>
</evidence>
<feature type="coiled-coil region" evidence="2">
    <location>
        <begin position="253"/>
        <end position="305"/>
    </location>
</feature>
<evidence type="ECO:0000256" key="1">
    <source>
        <dbReference type="ARBA" id="ARBA00023054"/>
    </source>
</evidence>
<feature type="coiled-coil region" evidence="2">
    <location>
        <begin position="176"/>
        <end position="224"/>
    </location>
</feature>
<evidence type="ECO:0000256" key="3">
    <source>
        <dbReference type="SAM" id="MobiDB-lite"/>
    </source>
</evidence>
<protein>
    <submittedName>
        <fullName evidence="5 6">Coiled-coil domain-containing protein 146 isoform X1</fullName>
    </submittedName>
</protein>
<reference evidence="5 6" key="1">
    <citation type="submission" date="2025-04" db="UniProtKB">
        <authorList>
            <consortium name="RefSeq"/>
        </authorList>
    </citation>
    <scope>IDENTIFICATION</scope>
</reference>
<feature type="region of interest" description="Disordered" evidence="3">
    <location>
        <begin position="1"/>
        <end position="25"/>
    </location>
</feature>
<feature type="coiled-coil region" evidence="2">
    <location>
        <begin position="673"/>
        <end position="771"/>
    </location>
</feature>
<dbReference type="RefSeq" id="XP_023580090.1">
    <property type="nucleotide sequence ID" value="XM_023724322.1"/>
</dbReference>
<accession>A0A6P3FGL8</accession>
<gene>
    <name evidence="5 6" type="primary">Ccdc146</name>
</gene>
<dbReference type="Proteomes" id="UP000515203">
    <property type="component" value="Unplaced"/>
</dbReference>
<dbReference type="GeneID" id="101567118"/>
<evidence type="ECO:0000313" key="4">
    <source>
        <dbReference type="Proteomes" id="UP000515203"/>
    </source>
</evidence>
<dbReference type="CTD" id="57639"/>
<dbReference type="AlphaFoldDB" id="A0A6P3FGL8"/>
<keyword evidence="4" id="KW-1185">Reference proteome</keyword>
<evidence type="ECO:0000256" key="2">
    <source>
        <dbReference type="SAM" id="Coils"/>
    </source>
</evidence>
<dbReference type="RefSeq" id="XP_004639305.1">
    <property type="nucleotide sequence ID" value="XM_004639248.2"/>
</dbReference>
<evidence type="ECO:0000313" key="5">
    <source>
        <dbReference type="RefSeq" id="XP_004639305.1"/>
    </source>
</evidence>
<proteinExistence type="predicted"/>
<organism evidence="4 5">
    <name type="scientific">Octodon degus</name>
    <name type="common">Degu</name>
    <name type="synonym">Sciurus degus</name>
    <dbReference type="NCBI Taxonomy" id="10160"/>
    <lineage>
        <taxon>Eukaryota</taxon>
        <taxon>Metazoa</taxon>
        <taxon>Chordata</taxon>
        <taxon>Craniata</taxon>
        <taxon>Vertebrata</taxon>
        <taxon>Euteleostomi</taxon>
        <taxon>Mammalia</taxon>
        <taxon>Eutheria</taxon>
        <taxon>Euarchontoglires</taxon>
        <taxon>Glires</taxon>
        <taxon>Rodentia</taxon>
        <taxon>Hystricomorpha</taxon>
        <taxon>Octodontidae</taxon>
        <taxon>Octodon</taxon>
    </lineage>
</organism>
<dbReference type="PANTHER" id="PTHR32083:SF34">
    <property type="entry name" value="COILED-COIL DOMAIN-CONTAINING PROTEIN 146"/>
    <property type="match status" value="1"/>
</dbReference>
<feature type="coiled-coil region" evidence="2">
    <location>
        <begin position="80"/>
        <end position="141"/>
    </location>
</feature>
<feature type="coiled-coil region" evidence="2">
    <location>
        <begin position="596"/>
        <end position="637"/>
    </location>
</feature>